<dbReference type="Proteomes" id="UP001143400">
    <property type="component" value="Unassembled WGS sequence"/>
</dbReference>
<evidence type="ECO:0000313" key="4">
    <source>
        <dbReference type="Proteomes" id="UP001143400"/>
    </source>
</evidence>
<dbReference type="RefSeq" id="WP_271206114.1">
    <property type="nucleotide sequence ID" value="NZ_BSFF01000001.1"/>
</dbReference>
<keyword evidence="3" id="KW-1185">Reference proteome</keyword>
<comment type="caution">
    <text evidence="1">The sequence shown here is derived from an EMBL/GenBank/DDBJ whole genome shotgun (WGS) entry which is preliminary data.</text>
</comment>
<gene>
    <name evidence="1" type="ORF">GCM10008170_05940</name>
    <name evidence="2" type="ORF">JOD31_001742</name>
</gene>
<evidence type="ECO:0000313" key="3">
    <source>
        <dbReference type="Proteomes" id="UP000758856"/>
    </source>
</evidence>
<dbReference type="InterPro" id="IPR003737">
    <property type="entry name" value="GlcNAc_PI_deacetylase-related"/>
</dbReference>
<evidence type="ECO:0000313" key="1">
    <source>
        <dbReference type="EMBL" id="GLK54575.1"/>
    </source>
</evidence>
<proteinExistence type="predicted"/>
<dbReference type="Pfam" id="PF02585">
    <property type="entry name" value="PIG-L"/>
    <property type="match status" value="1"/>
</dbReference>
<evidence type="ECO:0000313" key="2">
    <source>
        <dbReference type="EMBL" id="MBM7851517.1"/>
    </source>
</evidence>
<dbReference type="AlphaFoldDB" id="A0A9W6ISM7"/>
<protein>
    <submittedName>
        <fullName evidence="2">LmbE family N-acetylglucosaminyl deacetylase</fullName>
    </submittedName>
</protein>
<reference evidence="2 3" key="2">
    <citation type="submission" date="2021-01" db="EMBL/GenBank/DDBJ databases">
        <title>Genomic Encyclopedia of Type Strains, Phase IV (KMG-IV): sequencing the most valuable type-strain genomes for metagenomic binning, comparative biology and taxonomic classification.</title>
        <authorList>
            <person name="Goeker M."/>
        </authorList>
    </citation>
    <scope>NUCLEOTIDE SEQUENCE [LARGE SCALE GENOMIC DNA]</scope>
    <source>
        <strain evidence="2 3">DSM 6130</strain>
    </source>
</reference>
<dbReference type="EMBL" id="BSFF01000001">
    <property type="protein sequence ID" value="GLK54575.1"/>
    <property type="molecule type" value="Genomic_DNA"/>
</dbReference>
<name>A0A9W6ISM7_9HYPH</name>
<reference evidence="1" key="1">
    <citation type="journal article" date="2014" name="Int. J. Syst. Evol. Microbiol.">
        <title>Complete genome sequence of Corynebacterium casei LMG S-19264T (=DSM 44701T), isolated from a smear-ripened cheese.</title>
        <authorList>
            <consortium name="US DOE Joint Genome Institute (JGI-PGF)"/>
            <person name="Walter F."/>
            <person name="Albersmeier A."/>
            <person name="Kalinowski J."/>
            <person name="Ruckert C."/>
        </authorList>
    </citation>
    <scope>NUCLEOTIDE SEQUENCE</scope>
    <source>
        <strain evidence="1">VKM B-1606</strain>
    </source>
</reference>
<dbReference type="Proteomes" id="UP000758856">
    <property type="component" value="Unassembled WGS sequence"/>
</dbReference>
<sequence>MTAPHAARLSQTPWARARWLVLAPHADDETIGAGALIREAAADDRLAGVAFLTDGAASHGDRGPRDLAAIRRAEARRALRRLTPFAPPPTFLDWPDAAPPEEGDPRRARALATLAALCRRGRVDAVAVTSGRDPHCDHKAACALAYALAAAAPRPLRVFEYVVWAEEAMPASYRAFRTEPAPAGPRSLALAAHRSQMTPLHGDGFRVPERLRRMAPADVLYLRSFRHAS</sequence>
<dbReference type="InterPro" id="IPR024078">
    <property type="entry name" value="LmbE-like_dom_sf"/>
</dbReference>
<dbReference type="Gene3D" id="3.40.50.10320">
    <property type="entry name" value="LmbE-like"/>
    <property type="match status" value="1"/>
</dbReference>
<reference evidence="1" key="3">
    <citation type="submission" date="2023-01" db="EMBL/GenBank/DDBJ databases">
        <authorList>
            <person name="Sun Q."/>
            <person name="Evtushenko L."/>
        </authorList>
    </citation>
    <scope>NUCLEOTIDE SEQUENCE</scope>
    <source>
        <strain evidence="1">VKM B-1606</strain>
    </source>
</reference>
<dbReference type="EMBL" id="JAFBCY010000002">
    <property type="protein sequence ID" value="MBM7851517.1"/>
    <property type="molecule type" value="Genomic_DNA"/>
</dbReference>
<accession>A0A9W6ISM7</accession>
<organism evidence="1 4">
    <name type="scientific">Methylopila capsulata</name>
    <dbReference type="NCBI Taxonomy" id="61654"/>
    <lineage>
        <taxon>Bacteria</taxon>
        <taxon>Pseudomonadati</taxon>
        <taxon>Pseudomonadota</taxon>
        <taxon>Alphaproteobacteria</taxon>
        <taxon>Hyphomicrobiales</taxon>
        <taxon>Methylopilaceae</taxon>
        <taxon>Methylopila</taxon>
    </lineage>
</organism>
<dbReference type="SUPFAM" id="SSF102588">
    <property type="entry name" value="LmbE-like"/>
    <property type="match status" value="1"/>
</dbReference>